<dbReference type="PANTHER" id="PTHR34216">
    <property type="match status" value="1"/>
</dbReference>
<dbReference type="RefSeq" id="WP_024126063.1">
    <property type="nucleotide sequence ID" value="NC_023282.1"/>
</dbReference>
<dbReference type="InterPro" id="IPR002509">
    <property type="entry name" value="NODB_dom"/>
</dbReference>
<evidence type="ECO:0000313" key="5">
    <source>
        <dbReference type="EMBL" id="AHE38681.1"/>
    </source>
</evidence>
<reference evidence="5" key="1">
    <citation type="submission" date="2013-09" db="EMBL/GenBank/DDBJ databases">
        <title>Complete nucleotide sequence of Streptomyces linear plasmid pFRL2.</title>
        <authorList>
            <person name="Chen Z."/>
            <person name="Fang P."/>
            <person name="Qin Z."/>
        </authorList>
    </citation>
    <scope>NUCLEOTIDE SEQUENCE</scope>
    <source>
        <plasmid evidence="5">pFRL2</plasmid>
    </source>
</reference>
<keyword evidence="2" id="KW-0732">Signal</keyword>
<evidence type="ECO:0000256" key="2">
    <source>
        <dbReference type="ARBA" id="ARBA00022729"/>
    </source>
</evidence>
<dbReference type="PROSITE" id="PS51677">
    <property type="entry name" value="NODB"/>
    <property type="match status" value="1"/>
</dbReference>
<feature type="region of interest" description="Disordered" evidence="3">
    <location>
        <begin position="246"/>
        <end position="265"/>
    </location>
</feature>
<dbReference type="GO" id="GO:0005576">
    <property type="term" value="C:extracellular region"/>
    <property type="evidence" value="ECO:0007669"/>
    <property type="project" value="UniProtKB-SubCell"/>
</dbReference>
<dbReference type="InterPro" id="IPR051398">
    <property type="entry name" value="Polysacch_Deacetylase"/>
</dbReference>
<evidence type="ECO:0000256" key="3">
    <source>
        <dbReference type="SAM" id="MobiDB-lite"/>
    </source>
</evidence>
<dbReference type="AlphaFoldDB" id="V9Z5L3"/>
<dbReference type="GO" id="GO:0005975">
    <property type="term" value="P:carbohydrate metabolic process"/>
    <property type="evidence" value="ECO:0007669"/>
    <property type="project" value="InterPro"/>
</dbReference>
<dbReference type="CDD" id="cd10918">
    <property type="entry name" value="CE4_NodB_like_5s_6s"/>
    <property type="match status" value="1"/>
</dbReference>
<dbReference type="EMBL" id="KF602047">
    <property type="protein sequence ID" value="AHE38681.1"/>
    <property type="molecule type" value="Genomic_DNA"/>
</dbReference>
<name>V9Z5L3_9ACTN</name>
<protein>
    <submittedName>
        <fullName evidence="5">Polysaccharide deacetylase</fullName>
    </submittedName>
</protein>
<evidence type="ECO:0000256" key="1">
    <source>
        <dbReference type="ARBA" id="ARBA00004613"/>
    </source>
</evidence>
<evidence type="ECO:0000259" key="4">
    <source>
        <dbReference type="PROSITE" id="PS51677"/>
    </source>
</evidence>
<dbReference type="Gene3D" id="3.20.20.370">
    <property type="entry name" value="Glycoside hydrolase/deacetylase"/>
    <property type="match status" value="1"/>
</dbReference>
<sequence>MNITVPGIPPEHQPFTGPAPGWPLVVYFHHVHPGVSHYTALSEAAFEKGLRLLLRDFAPYPAADLVTEGPIPQPTHPTVLITFDDGYRDCFDRARPLLGLYDIQAVFFVVTDRLGTRSPAPRQDFLSWDQCDALHAEGHIIAAHTRTHPRLDLLTPSAAHEEIAGSLRTVRSRYGQTRDLFAYPYGVVPETDVVPQGVLPFGTVRSRPTAWPTATGPHPVRRTYLPAGHESLWPALVTAWRRQWDGEVPDPAHEGASDSTQEDGV</sequence>
<geneLocation type="plasmid" evidence="5">
    <name>pFRL2</name>
</geneLocation>
<accession>V9Z5L3</accession>
<feature type="domain" description="NodB homology" evidence="4">
    <location>
        <begin position="77"/>
        <end position="265"/>
    </location>
</feature>
<dbReference type="Pfam" id="PF01522">
    <property type="entry name" value="Polysacc_deac_1"/>
    <property type="match status" value="1"/>
</dbReference>
<organism evidence="5">
    <name type="scientific">Streptomyces sp. FR1</name>
    <dbReference type="NCBI Taxonomy" id="349971"/>
    <lineage>
        <taxon>Bacteria</taxon>
        <taxon>Bacillati</taxon>
        <taxon>Actinomycetota</taxon>
        <taxon>Actinomycetes</taxon>
        <taxon>Kitasatosporales</taxon>
        <taxon>Streptomycetaceae</taxon>
        <taxon>Streptomyces</taxon>
    </lineage>
</organism>
<proteinExistence type="predicted"/>
<dbReference type="PANTHER" id="PTHR34216:SF3">
    <property type="entry name" value="POLY-BETA-1,6-N-ACETYL-D-GLUCOSAMINE N-DEACETYLASE"/>
    <property type="match status" value="1"/>
</dbReference>
<dbReference type="GO" id="GO:0016810">
    <property type="term" value="F:hydrolase activity, acting on carbon-nitrogen (but not peptide) bonds"/>
    <property type="evidence" value="ECO:0007669"/>
    <property type="project" value="InterPro"/>
</dbReference>
<feature type="compositionally biased region" description="Basic and acidic residues" evidence="3">
    <location>
        <begin position="246"/>
        <end position="256"/>
    </location>
</feature>
<gene>
    <name evidence="5" type="ORF">pFRL2_6c</name>
</gene>
<dbReference type="SUPFAM" id="SSF88713">
    <property type="entry name" value="Glycoside hydrolase/deacetylase"/>
    <property type="match status" value="1"/>
</dbReference>
<dbReference type="InterPro" id="IPR011330">
    <property type="entry name" value="Glyco_hydro/deAcase_b/a-brl"/>
</dbReference>
<keyword evidence="5" id="KW-0614">Plasmid</keyword>
<comment type="subcellular location">
    <subcellularLocation>
        <location evidence="1">Secreted</location>
    </subcellularLocation>
</comment>